<organism evidence="2 3">
    <name type="scientific">Acetobacteroides hydrogenigenes</name>
    <dbReference type="NCBI Taxonomy" id="979970"/>
    <lineage>
        <taxon>Bacteria</taxon>
        <taxon>Pseudomonadati</taxon>
        <taxon>Bacteroidota</taxon>
        <taxon>Bacteroidia</taxon>
        <taxon>Bacteroidales</taxon>
        <taxon>Rikenellaceae</taxon>
        <taxon>Acetobacteroides</taxon>
    </lineage>
</organism>
<gene>
    <name evidence="2" type="ORF">CLV25_11660</name>
</gene>
<reference evidence="2 3" key="1">
    <citation type="submission" date="2019-03" db="EMBL/GenBank/DDBJ databases">
        <title>Genomic Encyclopedia of Archaeal and Bacterial Type Strains, Phase II (KMG-II): from individual species to whole genera.</title>
        <authorList>
            <person name="Goeker M."/>
        </authorList>
    </citation>
    <scope>NUCLEOTIDE SEQUENCE [LARGE SCALE GENOMIC DNA]</scope>
    <source>
        <strain evidence="2 3">RL-C</strain>
    </source>
</reference>
<protein>
    <recommendedName>
        <fullName evidence="4">2TM domain-containing protein</fullName>
    </recommendedName>
</protein>
<keyword evidence="1" id="KW-0472">Membrane</keyword>
<evidence type="ECO:0000313" key="3">
    <source>
        <dbReference type="Proteomes" id="UP000294830"/>
    </source>
</evidence>
<evidence type="ECO:0000313" key="2">
    <source>
        <dbReference type="EMBL" id="TCN63082.1"/>
    </source>
</evidence>
<sequence>MTKADAKRLLEIYGRIKYYRMGPYLGLRTYIKYRKFKKETKLRREKYDDELFLQRCWLLLFPIFPELMLLTTLYATYLLAILWCSLNDDRDVGIYHVVLWFPFMFWGIKLKFLDRERSYFDIYEIKEKLEKIVKAPKI</sequence>
<feature type="transmembrane region" description="Helical" evidence="1">
    <location>
        <begin position="92"/>
        <end position="108"/>
    </location>
</feature>
<proteinExistence type="predicted"/>
<keyword evidence="3" id="KW-1185">Reference proteome</keyword>
<evidence type="ECO:0008006" key="4">
    <source>
        <dbReference type="Google" id="ProtNLM"/>
    </source>
</evidence>
<dbReference type="EMBL" id="SLWB01000016">
    <property type="protein sequence ID" value="TCN63082.1"/>
    <property type="molecule type" value="Genomic_DNA"/>
</dbReference>
<evidence type="ECO:0000256" key="1">
    <source>
        <dbReference type="SAM" id="Phobius"/>
    </source>
</evidence>
<name>A0A4R2E8Y9_9BACT</name>
<feature type="transmembrane region" description="Helical" evidence="1">
    <location>
        <begin position="56"/>
        <end position="80"/>
    </location>
</feature>
<comment type="caution">
    <text evidence="2">The sequence shown here is derived from an EMBL/GenBank/DDBJ whole genome shotgun (WGS) entry which is preliminary data.</text>
</comment>
<keyword evidence="1" id="KW-1133">Transmembrane helix</keyword>
<keyword evidence="1" id="KW-0812">Transmembrane</keyword>
<dbReference type="Proteomes" id="UP000294830">
    <property type="component" value="Unassembled WGS sequence"/>
</dbReference>
<dbReference type="RefSeq" id="WP_131840247.1">
    <property type="nucleotide sequence ID" value="NZ_SLWB01000016.1"/>
</dbReference>
<accession>A0A4R2E8Y9</accession>
<dbReference type="AlphaFoldDB" id="A0A4R2E8Y9"/>